<gene>
    <name evidence="2" type="ORF">BSK56_00085</name>
</gene>
<protein>
    <recommendedName>
        <fullName evidence="4">Lipoprotein</fullName>
    </recommendedName>
</protein>
<feature type="signal peptide" evidence="1">
    <location>
        <begin position="1"/>
        <end position="22"/>
    </location>
</feature>
<keyword evidence="3" id="KW-1185">Reference proteome</keyword>
<reference evidence="2 3" key="1">
    <citation type="submission" date="2016-10" db="EMBL/GenBank/DDBJ databases">
        <title>Paenibacillus species isolates.</title>
        <authorList>
            <person name="Beno S.M."/>
        </authorList>
    </citation>
    <scope>NUCLEOTIDE SEQUENCE [LARGE SCALE GENOMIC DNA]</scope>
    <source>
        <strain evidence="2 3">FSL H7-0744</strain>
    </source>
</reference>
<comment type="caution">
    <text evidence="2">The sequence shown here is derived from an EMBL/GenBank/DDBJ whole genome shotgun (WGS) entry which is preliminary data.</text>
</comment>
<dbReference type="PROSITE" id="PS51257">
    <property type="entry name" value="PROKAR_LIPOPROTEIN"/>
    <property type="match status" value="1"/>
</dbReference>
<sequence>MFKLLACLPLVLVLLLAGCESTDGGNGSTTQSAALLQRPGHLMPEVMPEDFAFSVRFGITGKNEINTFEGTVTKDLVTQGEATADLTFTGSEMADIYTRLRDIDVMGELKLEPEPARQNCNQTPYDEEHWQIRLNGEEQTLEWSEEKCEVTEDAKKLKEIRSYIFELVKTKAEYLELPEAVGGYD</sequence>
<accession>A0ABX3HUD9</accession>
<dbReference type="RefSeq" id="WP_076108817.1">
    <property type="nucleotide sequence ID" value="NZ_MPTB01000001.1"/>
</dbReference>
<dbReference type="EMBL" id="MPTB01000001">
    <property type="protein sequence ID" value="OMD53584.1"/>
    <property type="molecule type" value="Genomic_DNA"/>
</dbReference>
<dbReference type="Proteomes" id="UP000187412">
    <property type="component" value="Unassembled WGS sequence"/>
</dbReference>
<evidence type="ECO:0000313" key="3">
    <source>
        <dbReference type="Proteomes" id="UP000187412"/>
    </source>
</evidence>
<evidence type="ECO:0000313" key="2">
    <source>
        <dbReference type="EMBL" id="OMD53584.1"/>
    </source>
</evidence>
<evidence type="ECO:0008006" key="4">
    <source>
        <dbReference type="Google" id="ProtNLM"/>
    </source>
</evidence>
<organism evidence="2 3">
    <name type="scientific">Paenibacillus borealis</name>
    <dbReference type="NCBI Taxonomy" id="160799"/>
    <lineage>
        <taxon>Bacteria</taxon>
        <taxon>Bacillati</taxon>
        <taxon>Bacillota</taxon>
        <taxon>Bacilli</taxon>
        <taxon>Bacillales</taxon>
        <taxon>Paenibacillaceae</taxon>
        <taxon>Paenibacillus</taxon>
    </lineage>
</organism>
<proteinExistence type="predicted"/>
<keyword evidence="1" id="KW-0732">Signal</keyword>
<feature type="chain" id="PRO_5047072863" description="Lipoprotein" evidence="1">
    <location>
        <begin position="23"/>
        <end position="185"/>
    </location>
</feature>
<name>A0ABX3HUD9_PAEBO</name>
<evidence type="ECO:0000256" key="1">
    <source>
        <dbReference type="SAM" id="SignalP"/>
    </source>
</evidence>